<evidence type="ECO:0000313" key="2">
    <source>
        <dbReference type="EMBL" id="KAG5637848.1"/>
    </source>
</evidence>
<dbReference type="EMBL" id="JABCKI010005799">
    <property type="protein sequence ID" value="KAG5637848.1"/>
    <property type="molecule type" value="Genomic_DNA"/>
</dbReference>
<evidence type="ECO:0000256" key="1">
    <source>
        <dbReference type="SAM" id="Phobius"/>
    </source>
</evidence>
<dbReference type="OrthoDB" id="10062876at2759"/>
<name>A0A9P7FWZ1_9AGAR</name>
<organism evidence="2 3">
    <name type="scientific">Sphagnurus paluster</name>
    <dbReference type="NCBI Taxonomy" id="117069"/>
    <lineage>
        <taxon>Eukaryota</taxon>
        <taxon>Fungi</taxon>
        <taxon>Dikarya</taxon>
        <taxon>Basidiomycota</taxon>
        <taxon>Agaricomycotina</taxon>
        <taxon>Agaricomycetes</taxon>
        <taxon>Agaricomycetidae</taxon>
        <taxon>Agaricales</taxon>
        <taxon>Tricholomatineae</taxon>
        <taxon>Lyophyllaceae</taxon>
        <taxon>Sphagnurus</taxon>
    </lineage>
</organism>
<evidence type="ECO:0000313" key="3">
    <source>
        <dbReference type="Proteomes" id="UP000717328"/>
    </source>
</evidence>
<comment type="caution">
    <text evidence="2">The sequence shown here is derived from an EMBL/GenBank/DDBJ whole genome shotgun (WGS) entry which is preliminary data.</text>
</comment>
<dbReference type="AlphaFoldDB" id="A0A9P7FWZ1"/>
<reference evidence="2" key="2">
    <citation type="submission" date="2021-10" db="EMBL/GenBank/DDBJ databases">
        <title>Phylogenomics reveals ancestral predisposition of the termite-cultivated fungus Termitomyces towards a domesticated lifestyle.</title>
        <authorList>
            <person name="Auxier B."/>
            <person name="Grum-Grzhimaylo A."/>
            <person name="Cardenas M.E."/>
            <person name="Lodge J.D."/>
            <person name="Laessoe T."/>
            <person name="Pedersen O."/>
            <person name="Smith M.E."/>
            <person name="Kuyper T.W."/>
            <person name="Franco-Molano E.A."/>
            <person name="Baroni T.J."/>
            <person name="Aanen D.K."/>
        </authorList>
    </citation>
    <scope>NUCLEOTIDE SEQUENCE</scope>
    <source>
        <strain evidence="2">D49</strain>
    </source>
</reference>
<sequence length="83" mass="9777">MKAQGFDLKKNAYNNPFQPYVAYWDLNIPIFAGLYIGYKVYKGTKIWKPEEMDFVTGIPTLEETEIPEPPPKNGWEKFVNWLF</sequence>
<gene>
    <name evidence="2" type="ORF">H0H81_002985</name>
</gene>
<protein>
    <submittedName>
        <fullName evidence="2">Uncharacterized protein</fullName>
    </submittedName>
</protein>
<accession>A0A9P7FWZ1</accession>
<keyword evidence="1" id="KW-0812">Transmembrane</keyword>
<dbReference type="Proteomes" id="UP000717328">
    <property type="component" value="Unassembled WGS sequence"/>
</dbReference>
<feature type="transmembrane region" description="Helical" evidence="1">
    <location>
        <begin position="20"/>
        <end position="38"/>
    </location>
</feature>
<keyword evidence="1" id="KW-0472">Membrane</keyword>
<keyword evidence="3" id="KW-1185">Reference proteome</keyword>
<reference evidence="2" key="1">
    <citation type="submission" date="2021-02" db="EMBL/GenBank/DDBJ databases">
        <authorList>
            <person name="Nieuwenhuis M."/>
            <person name="Van De Peppel L.J.J."/>
        </authorList>
    </citation>
    <scope>NUCLEOTIDE SEQUENCE</scope>
    <source>
        <strain evidence="2">D49</strain>
    </source>
</reference>
<keyword evidence="1" id="KW-1133">Transmembrane helix</keyword>
<proteinExistence type="predicted"/>